<organism evidence="1 2">
    <name type="scientific">Didymella glomerata</name>
    <dbReference type="NCBI Taxonomy" id="749621"/>
    <lineage>
        <taxon>Eukaryota</taxon>
        <taxon>Fungi</taxon>
        <taxon>Dikarya</taxon>
        <taxon>Ascomycota</taxon>
        <taxon>Pezizomycotina</taxon>
        <taxon>Dothideomycetes</taxon>
        <taxon>Pleosporomycetidae</taxon>
        <taxon>Pleosporales</taxon>
        <taxon>Pleosporineae</taxon>
        <taxon>Didymellaceae</taxon>
        <taxon>Didymella</taxon>
    </lineage>
</organism>
<gene>
    <name evidence="1" type="ORF">N0V87_001936</name>
</gene>
<dbReference type="PANTHER" id="PTHR40788">
    <property type="entry name" value="CLR5 DOMAIN-CONTAINING PROTEIN-RELATED"/>
    <property type="match status" value="1"/>
</dbReference>
<name>A0A9W8X542_9PLEO</name>
<comment type="caution">
    <text evidence="1">The sequence shown here is derived from an EMBL/GenBank/DDBJ whole genome shotgun (WGS) entry which is preliminary data.</text>
</comment>
<dbReference type="AlphaFoldDB" id="A0A9W8X542"/>
<proteinExistence type="predicted"/>
<evidence type="ECO:0000313" key="2">
    <source>
        <dbReference type="Proteomes" id="UP001140562"/>
    </source>
</evidence>
<protein>
    <submittedName>
        <fullName evidence="1">Uncharacterized protein</fullName>
    </submittedName>
</protein>
<dbReference type="PANTHER" id="PTHR40788:SF2">
    <property type="entry name" value="CLR5 DOMAIN-CONTAINING PROTEIN"/>
    <property type="match status" value="1"/>
</dbReference>
<dbReference type="EMBL" id="JAPEUV010000012">
    <property type="protein sequence ID" value="KAJ4341196.1"/>
    <property type="molecule type" value="Genomic_DNA"/>
</dbReference>
<evidence type="ECO:0000313" key="1">
    <source>
        <dbReference type="EMBL" id="KAJ4341196.1"/>
    </source>
</evidence>
<sequence>MGPVVFTGCPQIRAPSDYAHHTPPFINLEDLSTSKSLLPLLESRGSYAPHVFAYSDFELAPLARLRSRLLEDTLYTLNFLDSYTDVVKWPNEQEAKASIAQGLTMHPMHGLQVLRMHDDLLDFLQKLCRVTLSDVLPADSASNQPDITRAITDTASTLTPTENESRINTFWDTTRELPYRIPMVLDLSRMLQLVEIRTEAAEDHIWMLRQDPAYFTDVVESYTEHRPEHLPYNCNDFHALTNKRELLTKTLRNSITDAYVDLFTWHQLQERLANLIHLETISAANTVDSSEELPPPFFDVLVKTWFFLENTILDLVYQLFHAWPASPAARPYYLASCKYSCKHRITAERHHKEIYENVGFDMVDRLISYLESARLRNAFGVHTIVDALGNFMQTGEWARAQISPLIASYLSQLSVASQCLRQLQLYQPWARQLQQSVESRKAQLFIEYAVLYARWHETLMTSFSGTNLWFQGRPGEKFDYPFDQPVTESNTNKMRAAEVVLDKFWAEADAHFRLKTGTTPHDLVADIISDRTIFRTPTWGERLKSNLELVPVSFHETNKQITGAFTPAAIPVKIKTHSLTSPAEAMPAPQTVSVPLIEQPQIIFVKKQSLKTLRALFTTSHPRVPPKCPGWTLCGPWCR</sequence>
<dbReference type="Proteomes" id="UP001140562">
    <property type="component" value="Unassembled WGS sequence"/>
</dbReference>
<accession>A0A9W8X542</accession>
<reference evidence="1" key="1">
    <citation type="submission" date="2022-10" db="EMBL/GenBank/DDBJ databases">
        <title>Tapping the CABI collections for fungal endophytes: first genome assemblies for Collariella, Neodidymelliopsis, Ascochyta clinopodiicola, Didymella pomorum, Didymosphaeria variabile, Neocosmospora piperis and Neocucurbitaria cava.</title>
        <authorList>
            <person name="Hill R."/>
        </authorList>
    </citation>
    <scope>NUCLEOTIDE SEQUENCE</scope>
    <source>
        <strain evidence="1">IMI 360193</strain>
    </source>
</reference>
<dbReference type="OrthoDB" id="2922289at2759"/>
<keyword evidence="2" id="KW-1185">Reference proteome</keyword>